<evidence type="ECO:0000313" key="2">
    <source>
        <dbReference type="EMBL" id="MBC3932624.1"/>
    </source>
</evidence>
<name>A0ABR7A6U0_9BURK</name>
<proteinExistence type="predicted"/>
<dbReference type="EMBL" id="JACOGD010000006">
    <property type="protein sequence ID" value="MBC3932624.1"/>
    <property type="molecule type" value="Genomic_DNA"/>
</dbReference>
<dbReference type="Proteomes" id="UP000654304">
    <property type="component" value="Unassembled WGS sequence"/>
</dbReference>
<dbReference type="PANTHER" id="PTHR43236:SF1">
    <property type="entry name" value="BLL7220 PROTEIN"/>
    <property type="match status" value="1"/>
</dbReference>
<protein>
    <submittedName>
        <fullName evidence="2">ImmA/IrrE family metallo-endopeptidase</fullName>
    </submittedName>
</protein>
<accession>A0ABR7A6U0</accession>
<dbReference type="RefSeq" id="WP_186904257.1">
    <property type="nucleotide sequence ID" value="NZ_JACOGD010000006.1"/>
</dbReference>
<organism evidence="2 3">
    <name type="scientific">Undibacterium curvum</name>
    <dbReference type="NCBI Taxonomy" id="2762294"/>
    <lineage>
        <taxon>Bacteria</taxon>
        <taxon>Pseudomonadati</taxon>
        <taxon>Pseudomonadota</taxon>
        <taxon>Betaproteobacteria</taxon>
        <taxon>Burkholderiales</taxon>
        <taxon>Oxalobacteraceae</taxon>
        <taxon>Undibacterium</taxon>
    </lineage>
</organism>
<comment type="caution">
    <text evidence="2">The sequence shown here is derived from an EMBL/GenBank/DDBJ whole genome shotgun (WGS) entry which is preliminary data.</text>
</comment>
<dbReference type="InterPro" id="IPR052345">
    <property type="entry name" value="Rad_response_metalloprotease"/>
</dbReference>
<dbReference type="InterPro" id="IPR010359">
    <property type="entry name" value="IrrE_HExxH"/>
</dbReference>
<gene>
    <name evidence="2" type="ORF">H8K43_13125</name>
</gene>
<sequence>MSTRDDLLNAARRANEVLDEFEVRKRIELGYTRIDPVRIAENADVPVMFQPLNKLLGAYLNEGRPGIMVNINRGPGLVHMTCAHELGHFFLGHQPQTDLLVEYGDLANIVERQADQFAFSLLLPRWLVKEIMSRKEWTSLADPVVLYQLSLRLGTSYTSTIWTLQRMHVISPARANELAHVTPKTIKEHLTGGEVPDDKGDVWLVDQHDRNSILEPHKSDYFVFDLPSKAGAGYVWSLDDVVAKGYAVEPLQNDVRETPVEQHFGQNPEFGPVNTRRFVAIPAAGDDVKPGTSEAFSMYQRRPWENRPLAGTDNQCTFNTEFEFITNGLDPKERMRRVEEVKATA</sequence>
<evidence type="ECO:0000259" key="1">
    <source>
        <dbReference type="Pfam" id="PF06114"/>
    </source>
</evidence>
<keyword evidence="3" id="KW-1185">Reference proteome</keyword>
<dbReference type="Pfam" id="PF06114">
    <property type="entry name" value="Peptidase_M78"/>
    <property type="match status" value="1"/>
</dbReference>
<evidence type="ECO:0000313" key="3">
    <source>
        <dbReference type="Proteomes" id="UP000654304"/>
    </source>
</evidence>
<reference evidence="2 3" key="1">
    <citation type="submission" date="2020-08" db="EMBL/GenBank/DDBJ databases">
        <title>Novel species isolated from subtropical streams in China.</title>
        <authorList>
            <person name="Lu H."/>
        </authorList>
    </citation>
    <scope>NUCLEOTIDE SEQUENCE [LARGE SCALE GENOMIC DNA]</scope>
    <source>
        <strain evidence="2 3">CY22W</strain>
    </source>
</reference>
<dbReference type="PANTHER" id="PTHR43236">
    <property type="entry name" value="ANTITOXIN HIGA1"/>
    <property type="match status" value="1"/>
</dbReference>
<feature type="domain" description="IrrE N-terminal-like" evidence="1">
    <location>
        <begin position="40"/>
        <end position="135"/>
    </location>
</feature>
<dbReference type="Gene3D" id="1.10.10.2910">
    <property type="match status" value="1"/>
</dbReference>